<dbReference type="EMBL" id="JABAHY010000001">
    <property type="protein sequence ID" value="NLS08578.1"/>
    <property type="molecule type" value="Genomic_DNA"/>
</dbReference>
<dbReference type="PANTHER" id="PTHR43344:SF2">
    <property type="entry name" value="PHOSPHOSERINE PHOSPHATASE"/>
    <property type="match status" value="1"/>
</dbReference>
<proteinExistence type="inferred from homology"/>
<dbReference type="SFLD" id="SFLDG01137">
    <property type="entry name" value="C1.6.1:_Phosphoserine_Phosphat"/>
    <property type="match status" value="1"/>
</dbReference>
<keyword evidence="15" id="KW-1185">Reference proteome</keyword>
<protein>
    <recommendedName>
        <fullName evidence="4">phosphoserine phosphatase</fullName>
        <ecNumber evidence="4">3.1.3.3</ecNumber>
    </recommendedName>
    <alternativeName>
        <fullName evidence="10">O-phosphoserine phosphohydrolase</fullName>
    </alternativeName>
</protein>
<evidence type="ECO:0000256" key="3">
    <source>
        <dbReference type="ARBA" id="ARBA00009184"/>
    </source>
</evidence>
<keyword evidence="5" id="KW-0028">Amino-acid biosynthesis</keyword>
<keyword evidence="7 14" id="KW-0378">Hydrolase</keyword>
<evidence type="ECO:0000256" key="9">
    <source>
        <dbReference type="ARBA" id="ARBA00023299"/>
    </source>
</evidence>
<evidence type="ECO:0000256" key="11">
    <source>
        <dbReference type="ARBA" id="ARBA00048138"/>
    </source>
</evidence>
<name>A0A7X8TIA0_9MICC</name>
<keyword evidence="8" id="KW-0460">Magnesium</keyword>
<dbReference type="UniPathway" id="UPA00135">
    <property type="reaction ID" value="UER00198"/>
</dbReference>
<dbReference type="GO" id="GO:0005737">
    <property type="term" value="C:cytoplasm"/>
    <property type="evidence" value="ECO:0007669"/>
    <property type="project" value="TreeGrafter"/>
</dbReference>
<comment type="catalytic activity">
    <reaction evidence="12">
        <text>O-phospho-D-serine + H2O = D-serine + phosphate</text>
        <dbReference type="Rhea" id="RHEA:24873"/>
        <dbReference type="ChEBI" id="CHEBI:15377"/>
        <dbReference type="ChEBI" id="CHEBI:35247"/>
        <dbReference type="ChEBI" id="CHEBI:43474"/>
        <dbReference type="ChEBI" id="CHEBI:58680"/>
        <dbReference type="EC" id="3.1.3.3"/>
    </reaction>
</comment>
<dbReference type="SUPFAM" id="SSF56784">
    <property type="entry name" value="HAD-like"/>
    <property type="match status" value="1"/>
</dbReference>
<keyword evidence="9" id="KW-0718">Serine biosynthesis</keyword>
<evidence type="ECO:0000313" key="15">
    <source>
        <dbReference type="Proteomes" id="UP000523139"/>
    </source>
</evidence>
<dbReference type="NCBIfam" id="TIGR01488">
    <property type="entry name" value="HAD-SF-IB"/>
    <property type="match status" value="1"/>
</dbReference>
<keyword evidence="6" id="KW-0479">Metal-binding</keyword>
<evidence type="ECO:0000256" key="7">
    <source>
        <dbReference type="ARBA" id="ARBA00022801"/>
    </source>
</evidence>
<dbReference type="GO" id="GO:0000287">
    <property type="term" value="F:magnesium ion binding"/>
    <property type="evidence" value="ECO:0007669"/>
    <property type="project" value="TreeGrafter"/>
</dbReference>
<comment type="pathway">
    <text evidence="2">Amino-acid biosynthesis; L-serine biosynthesis; L-serine from 3-phospho-D-glycerate: step 3/3.</text>
</comment>
<dbReference type="GO" id="GO:0036424">
    <property type="term" value="F:L-phosphoserine phosphatase activity"/>
    <property type="evidence" value="ECO:0007669"/>
    <property type="project" value="InterPro"/>
</dbReference>
<dbReference type="Pfam" id="PF12710">
    <property type="entry name" value="HAD"/>
    <property type="match status" value="1"/>
</dbReference>
<dbReference type="Gene3D" id="3.40.50.1000">
    <property type="entry name" value="HAD superfamily/HAD-like"/>
    <property type="match status" value="1"/>
</dbReference>
<comment type="caution">
    <text evidence="14">The sequence shown here is derived from an EMBL/GenBank/DDBJ whole genome shotgun (WGS) entry which is preliminary data.</text>
</comment>
<evidence type="ECO:0000256" key="6">
    <source>
        <dbReference type="ARBA" id="ARBA00022723"/>
    </source>
</evidence>
<dbReference type="InterPro" id="IPR036412">
    <property type="entry name" value="HAD-like_sf"/>
</dbReference>
<evidence type="ECO:0000256" key="12">
    <source>
        <dbReference type="ARBA" id="ARBA00048523"/>
    </source>
</evidence>
<dbReference type="SFLD" id="SFLDG01136">
    <property type="entry name" value="C1.6:_Phosphoserine_Phosphatas"/>
    <property type="match status" value="1"/>
</dbReference>
<evidence type="ECO:0000256" key="8">
    <source>
        <dbReference type="ARBA" id="ARBA00022842"/>
    </source>
</evidence>
<accession>A0A7X8TIA0</accession>
<feature type="active site" description="Nucleophile" evidence="13">
    <location>
        <position position="52"/>
    </location>
</feature>
<evidence type="ECO:0000256" key="2">
    <source>
        <dbReference type="ARBA" id="ARBA00005135"/>
    </source>
</evidence>
<dbReference type="AlphaFoldDB" id="A0A7X8TIA0"/>
<comment type="similarity">
    <text evidence="3">Belongs to the HAD-like hydrolase superfamily. SerB family.</text>
</comment>
<feature type="active site" description="Proton donor" evidence="13">
    <location>
        <position position="54"/>
    </location>
</feature>
<dbReference type="NCBIfam" id="TIGR00338">
    <property type="entry name" value="serB"/>
    <property type="match status" value="1"/>
</dbReference>
<dbReference type="SFLD" id="SFLDF00029">
    <property type="entry name" value="phosphoserine_phosphatase"/>
    <property type="match status" value="1"/>
</dbReference>
<gene>
    <name evidence="14" type="primary">serB</name>
    <name evidence="14" type="ORF">HGQ17_00850</name>
</gene>
<evidence type="ECO:0000256" key="13">
    <source>
        <dbReference type="PIRSR" id="PIRSR604469-1"/>
    </source>
</evidence>
<dbReference type="InterPro" id="IPR004469">
    <property type="entry name" value="PSP"/>
</dbReference>
<dbReference type="InterPro" id="IPR023214">
    <property type="entry name" value="HAD_sf"/>
</dbReference>
<dbReference type="InterPro" id="IPR050582">
    <property type="entry name" value="HAD-like_SerB"/>
</dbReference>
<comment type="cofactor">
    <cofactor evidence="1">
        <name>Mg(2+)</name>
        <dbReference type="ChEBI" id="CHEBI:18420"/>
    </cofactor>
</comment>
<dbReference type="PANTHER" id="PTHR43344">
    <property type="entry name" value="PHOSPHOSERINE PHOSPHATASE"/>
    <property type="match status" value="1"/>
</dbReference>
<dbReference type="Proteomes" id="UP000523139">
    <property type="component" value="Unassembled WGS sequence"/>
</dbReference>
<evidence type="ECO:0000256" key="5">
    <source>
        <dbReference type="ARBA" id="ARBA00022605"/>
    </source>
</evidence>
<evidence type="ECO:0000256" key="1">
    <source>
        <dbReference type="ARBA" id="ARBA00001946"/>
    </source>
</evidence>
<organism evidence="14 15">
    <name type="scientific">Nesterenkonia sedimenti</name>
    <dbReference type="NCBI Taxonomy" id="1463632"/>
    <lineage>
        <taxon>Bacteria</taxon>
        <taxon>Bacillati</taxon>
        <taxon>Actinomycetota</taxon>
        <taxon>Actinomycetes</taxon>
        <taxon>Micrococcales</taxon>
        <taxon>Micrococcaceae</taxon>
        <taxon>Nesterenkonia</taxon>
    </lineage>
</organism>
<dbReference type="SFLD" id="SFLDS00003">
    <property type="entry name" value="Haloacid_Dehalogenase"/>
    <property type="match status" value="1"/>
</dbReference>
<evidence type="ECO:0000256" key="4">
    <source>
        <dbReference type="ARBA" id="ARBA00012640"/>
    </source>
</evidence>
<reference evidence="14 15" key="1">
    <citation type="submission" date="2020-04" db="EMBL/GenBank/DDBJ databases">
        <title>Nesterenkonia sp. nov., isolated from marine sediment.</title>
        <authorList>
            <person name="Zhang G."/>
        </authorList>
    </citation>
    <scope>NUCLEOTIDE SEQUENCE [LARGE SCALE GENOMIC DNA]</scope>
    <source>
        <strain evidence="14 15">MY13</strain>
    </source>
</reference>
<sequence>MADYDDPSGTDWLDSLLETAAEQMPEAGDEGPTTTILAADQRPETSSMLIMDVDSTLIDQEVIDLLAAHAGRAEEVAAVTERAMRGELDFTGSLHARVAALGGLPEAVLEETFEQVTPTAGAEELIEAFRRRRWPVYAVSGGFRQILQPLAEKLGLTDYDANTLELKDGTLTGSVTGEVVDRAVKEQRLRQWAAEHGITADQVVAVGDGANDLDMVTAAGIGVAFCAKPALAQKADLVIKHRSMELISYALGVSPTAA</sequence>
<evidence type="ECO:0000256" key="10">
    <source>
        <dbReference type="ARBA" id="ARBA00031693"/>
    </source>
</evidence>
<dbReference type="GO" id="GO:0006564">
    <property type="term" value="P:L-serine biosynthetic process"/>
    <property type="evidence" value="ECO:0007669"/>
    <property type="project" value="UniProtKB-KW"/>
</dbReference>
<evidence type="ECO:0000313" key="14">
    <source>
        <dbReference type="EMBL" id="NLS08578.1"/>
    </source>
</evidence>
<comment type="catalytic activity">
    <reaction evidence="11">
        <text>O-phospho-L-serine + H2O = L-serine + phosphate</text>
        <dbReference type="Rhea" id="RHEA:21208"/>
        <dbReference type="ChEBI" id="CHEBI:15377"/>
        <dbReference type="ChEBI" id="CHEBI:33384"/>
        <dbReference type="ChEBI" id="CHEBI:43474"/>
        <dbReference type="ChEBI" id="CHEBI:57524"/>
        <dbReference type="EC" id="3.1.3.3"/>
    </reaction>
</comment>
<dbReference type="EC" id="3.1.3.3" evidence="4"/>